<evidence type="ECO:0000313" key="1">
    <source>
        <dbReference type="EMBL" id="SUA70266.1"/>
    </source>
</evidence>
<gene>
    <name evidence="1" type="ORF">NCTC10343_03137</name>
</gene>
<proteinExistence type="predicted"/>
<name>A0A378XZ37_PAEPO</name>
<organism evidence="1 2">
    <name type="scientific">Paenibacillus polymyxa</name>
    <name type="common">Bacillus polymyxa</name>
    <dbReference type="NCBI Taxonomy" id="1406"/>
    <lineage>
        <taxon>Bacteria</taxon>
        <taxon>Bacillati</taxon>
        <taxon>Bacillota</taxon>
        <taxon>Bacilli</taxon>
        <taxon>Bacillales</taxon>
        <taxon>Paenibacillaceae</taxon>
        <taxon>Paenibacillus</taxon>
    </lineage>
</organism>
<protein>
    <submittedName>
        <fullName evidence="1">Uncharacterized protein</fullName>
    </submittedName>
</protein>
<dbReference type="GeneID" id="93346492"/>
<evidence type="ECO:0000313" key="2">
    <source>
        <dbReference type="Proteomes" id="UP000254400"/>
    </source>
</evidence>
<reference evidence="1 2" key="1">
    <citation type="submission" date="2018-06" db="EMBL/GenBank/DDBJ databases">
        <authorList>
            <consortium name="Pathogen Informatics"/>
            <person name="Doyle S."/>
        </authorList>
    </citation>
    <scope>NUCLEOTIDE SEQUENCE [LARGE SCALE GENOMIC DNA]</scope>
    <source>
        <strain evidence="1 2">NCTC10343</strain>
    </source>
</reference>
<dbReference type="RefSeq" id="WP_019687658.1">
    <property type="nucleotide sequence ID" value="NZ_CP036496.1"/>
</dbReference>
<dbReference type="EMBL" id="UGSC01000001">
    <property type="protein sequence ID" value="SUA70266.1"/>
    <property type="molecule type" value="Genomic_DNA"/>
</dbReference>
<accession>A0A378XZ37</accession>
<sequence>MQQDELIYRLDIPKSATIIIKKIEFLLRSDSDRQKMYLFCNGNPGSEYIYLSEKRKQLINEEGYKDKSEFIVDYNDNNIMALERLCQEKVDGFKLARLKVTDPETLYSLYEKNKYSNLLHLALS</sequence>
<dbReference type="Proteomes" id="UP000254400">
    <property type="component" value="Unassembled WGS sequence"/>
</dbReference>
<dbReference type="AlphaFoldDB" id="A0A378XZ37"/>